<dbReference type="EMBL" id="JAWUZT010000002">
    <property type="protein sequence ID" value="MDW8514782.1"/>
    <property type="molecule type" value="Genomic_DNA"/>
</dbReference>
<evidence type="ECO:0000313" key="3">
    <source>
        <dbReference type="Proteomes" id="UP001284771"/>
    </source>
</evidence>
<reference evidence="3" key="1">
    <citation type="submission" date="2023-07" db="EMBL/GenBank/DDBJ databases">
        <title>Draft genomic sequences of Priestia flexa CCM isolated from the soil of an abandoned mine contaminated by free cyanide in the high Andean zone of Tacna, Peru.</title>
        <authorList>
            <person name="Caceda Quiroz C.J."/>
            <person name="Maraza Chooque G.J."/>
            <person name="Fora Quispe G.L."/>
            <person name="Carpio Mamani M."/>
        </authorList>
    </citation>
    <scope>NUCLEOTIDE SEQUENCE [LARGE SCALE GENOMIC DNA]</scope>
    <source>
        <strain evidence="3">CCM</strain>
    </source>
</reference>
<feature type="transmembrane region" description="Helical" evidence="1">
    <location>
        <begin position="29"/>
        <end position="56"/>
    </location>
</feature>
<organism evidence="2 3">
    <name type="scientific">Priestia flexa</name>
    <dbReference type="NCBI Taxonomy" id="86664"/>
    <lineage>
        <taxon>Bacteria</taxon>
        <taxon>Bacillati</taxon>
        <taxon>Bacillota</taxon>
        <taxon>Bacilli</taxon>
        <taxon>Bacillales</taxon>
        <taxon>Bacillaceae</taxon>
        <taxon>Priestia</taxon>
    </lineage>
</organism>
<keyword evidence="1" id="KW-0472">Membrane</keyword>
<evidence type="ECO:0000313" key="2">
    <source>
        <dbReference type="EMBL" id="MDW8514782.1"/>
    </source>
</evidence>
<keyword evidence="3" id="KW-1185">Reference proteome</keyword>
<evidence type="ECO:0000256" key="1">
    <source>
        <dbReference type="SAM" id="Phobius"/>
    </source>
</evidence>
<name>A0ABU4J1Y7_9BACI</name>
<protein>
    <submittedName>
        <fullName evidence="2">Uncharacterized protein</fullName>
    </submittedName>
</protein>
<dbReference type="RefSeq" id="WP_318246975.1">
    <property type="nucleotide sequence ID" value="NZ_JAEMWX010000005.1"/>
</dbReference>
<gene>
    <name evidence="2" type="ORF">RIB56_01410</name>
</gene>
<keyword evidence="1" id="KW-0812">Transmembrane</keyword>
<dbReference type="Proteomes" id="UP001284771">
    <property type="component" value="Unassembled WGS sequence"/>
</dbReference>
<comment type="caution">
    <text evidence="2">The sequence shown here is derived from an EMBL/GenBank/DDBJ whole genome shotgun (WGS) entry which is preliminary data.</text>
</comment>
<keyword evidence="1" id="KW-1133">Transmembrane helix</keyword>
<sequence length="72" mass="8127">MKHTVIYLYCDINCGVSTSTISMNEHLPIFFQFTLPVISIILNVTAVIGLSLHVFVYKPMKKAENILNEAIK</sequence>
<accession>A0ABU4J1Y7</accession>
<proteinExistence type="predicted"/>